<evidence type="ECO:0000313" key="3">
    <source>
        <dbReference type="Proteomes" id="UP000031036"/>
    </source>
</evidence>
<dbReference type="EMBL" id="JPKZ01000460">
    <property type="protein sequence ID" value="KHN87166.1"/>
    <property type="molecule type" value="Genomic_DNA"/>
</dbReference>
<sequence>MHAKESAAYALWQIYDLFTDGNRLVINGRFVRYLTAQDQRELARYQSKVAYWQGNLNEHIQHRINVGTNQYREAMNRAFGPGGSFHRAFTGPYWESQHLNTPPPTTLPPLPPELLVEVPVMPFPSPPAFCFR</sequence>
<dbReference type="AlphaFoldDB" id="A0A0B2VUF2"/>
<name>A0A0B2VUF2_TOXCA</name>
<dbReference type="InterPro" id="IPR038412">
    <property type="entry name" value="Pepsin-I3_sf"/>
</dbReference>
<dbReference type="Pfam" id="PF06394">
    <property type="entry name" value="Pepsin-I3"/>
    <property type="match status" value="1"/>
</dbReference>
<accession>A0A0B2VUF2</accession>
<evidence type="ECO:0000259" key="1">
    <source>
        <dbReference type="Pfam" id="PF06394"/>
    </source>
</evidence>
<proteinExistence type="predicted"/>
<dbReference type="Proteomes" id="UP000031036">
    <property type="component" value="Unassembled WGS sequence"/>
</dbReference>
<protein>
    <recommendedName>
        <fullName evidence="1">Pepsin inhibitor-3-like repeated domain-containing protein</fullName>
    </recommendedName>
</protein>
<organism evidence="2 3">
    <name type="scientific">Toxocara canis</name>
    <name type="common">Canine roundworm</name>
    <dbReference type="NCBI Taxonomy" id="6265"/>
    <lineage>
        <taxon>Eukaryota</taxon>
        <taxon>Metazoa</taxon>
        <taxon>Ecdysozoa</taxon>
        <taxon>Nematoda</taxon>
        <taxon>Chromadorea</taxon>
        <taxon>Rhabditida</taxon>
        <taxon>Spirurina</taxon>
        <taxon>Ascaridomorpha</taxon>
        <taxon>Ascaridoidea</taxon>
        <taxon>Toxocaridae</taxon>
        <taxon>Toxocara</taxon>
    </lineage>
</organism>
<dbReference type="Gene3D" id="3.30.1120.50">
    <property type="entry name" value="Pepsin inhibitor-3"/>
    <property type="match status" value="1"/>
</dbReference>
<reference evidence="2 3" key="1">
    <citation type="submission" date="2014-11" db="EMBL/GenBank/DDBJ databases">
        <title>Genetic blueprint of the zoonotic pathogen Toxocara canis.</title>
        <authorList>
            <person name="Zhu X.-Q."/>
            <person name="Korhonen P.K."/>
            <person name="Cai H."/>
            <person name="Young N.D."/>
            <person name="Nejsum P."/>
            <person name="von Samson-Himmelstjerna G."/>
            <person name="Boag P.R."/>
            <person name="Tan P."/>
            <person name="Li Q."/>
            <person name="Min J."/>
            <person name="Yang Y."/>
            <person name="Wang X."/>
            <person name="Fang X."/>
            <person name="Hall R.S."/>
            <person name="Hofmann A."/>
            <person name="Sternberg P.W."/>
            <person name="Jex A.R."/>
            <person name="Gasser R.B."/>
        </authorList>
    </citation>
    <scope>NUCLEOTIDE SEQUENCE [LARGE SCALE GENOMIC DNA]</scope>
    <source>
        <strain evidence="2">PN_DK_2014</strain>
    </source>
</reference>
<feature type="domain" description="Pepsin inhibitor-3-like repeated" evidence="1">
    <location>
        <begin position="21"/>
        <end position="64"/>
    </location>
</feature>
<keyword evidence="3" id="KW-1185">Reference proteome</keyword>
<dbReference type="OrthoDB" id="10430436at2759"/>
<gene>
    <name evidence="2" type="ORF">Tcan_01919</name>
</gene>
<comment type="caution">
    <text evidence="2">The sequence shown here is derived from an EMBL/GenBank/DDBJ whole genome shotgun (WGS) entry which is preliminary data.</text>
</comment>
<dbReference type="InterPro" id="IPR010480">
    <property type="entry name" value="Pepsin-I3"/>
</dbReference>
<evidence type="ECO:0000313" key="2">
    <source>
        <dbReference type="EMBL" id="KHN87166.1"/>
    </source>
</evidence>